<accession>A0A067BG91</accession>
<sequence>MLHVVTPRYTHALHEACQCSALGNSSVGLMLDPDAGSEATFIADMAARRASGKIVALSLGGQHGAAMRPRWPTFFVSSLLTKYGLDDIDLDLEDGVPQGLPIITNLINGVKQLKQKIGERL</sequence>
<evidence type="ECO:0000313" key="1">
    <source>
        <dbReference type="EMBL" id="KDO17158.1"/>
    </source>
</evidence>
<gene>
    <name evidence="1" type="ORF">SPRG_17197</name>
</gene>
<dbReference type="InterPro" id="IPR017853">
    <property type="entry name" value="GH"/>
</dbReference>
<dbReference type="AlphaFoldDB" id="A0A067BG91"/>
<dbReference type="RefSeq" id="XP_012212133.1">
    <property type="nucleotide sequence ID" value="XM_012356743.1"/>
</dbReference>
<keyword evidence="2" id="KW-1185">Reference proteome</keyword>
<evidence type="ECO:0008006" key="3">
    <source>
        <dbReference type="Google" id="ProtNLM"/>
    </source>
</evidence>
<dbReference type="SUPFAM" id="SSF51445">
    <property type="entry name" value="(Trans)glycosidases"/>
    <property type="match status" value="1"/>
</dbReference>
<proteinExistence type="predicted"/>
<dbReference type="Proteomes" id="UP000030745">
    <property type="component" value="Unassembled WGS sequence"/>
</dbReference>
<name>A0A067BG91_SAPPC</name>
<protein>
    <recommendedName>
        <fullName evidence="3">GH18 domain-containing protein</fullName>
    </recommendedName>
</protein>
<dbReference type="EMBL" id="KK583757">
    <property type="protein sequence ID" value="KDO17158.1"/>
    <property type="molecule type" value="Genomic_DNA"/>
</dbReference>
<reference evidence="1 2" key="1">
    <citation type="journal article" date="2013" name="PLoS Genet.">
        <title>Distinctive expansion of potential virulence genes in the genome of the oomycete fish pathogen Saprolegnia parasitica.</title>
        <authorList>
            <person name="Jiang R.H."/>
            <person name="de Bruijn I."/>
            <person name="Haas B.J."/>
            <person name="Belmonte R."/>
            <person name="Lobach L."/>
            <person name="Christie J."/>
            <person name="van den Ackerveken G."/>
            <person name="Bottin A."/>
            <person name="Bulone V."/>
            <person name="Diaz-Moreno S.M."/>
            <person name="Dumas B."/>
            <person name="Fan L."/>
            <person name="Gaulin E."/>
            <person name="Govers F."/>
            <person name="Grenville-Briggs L.J."/>
            <person name="Horner N.R."/>
            <person name="Levin J.Z."/>
            <person name="Mammella M."/>
            <person name="Meijer H.J."/>
            <person name="Morris P."/>
            <person name="Nusbaum C."/>
            <person name="Oome S."/>
            <person name="Phillips A.J."/>
            <person name="van Rooyen D."/>
            <person name="Rzeszutek E."/>
            <person name="Saraiva M."/>
            <person name="Secombes C.J."/>
            <person name="Seidl M.F."/>
            <person name="Snel B."/>
            <person name="Stassen J.H."/>
            <person name="Sykes S."/>
            <person name="Tripathy S."/>
            <person name="van den Berg H."/>
            <person name="Vega-Arreguin J.C."/>
            <person name="Wawra S."/>
            <person name="Young S.K."/>
            <person name="Zeng Q."/>
            <person name="Dieguez-Uribeondo J."/>
            <person name="Russ C."/>
            <person name="Tyler B.M."/>
            <person name="van West P."/>
        </authorList>
    </citation>
    <scope>NUCLEOTIDE SEQUENCE [LARGE SCALE GENOMIC DNA]</scope>
    <source>
        <strain evidence="1 2">CBS 223.65</strain>
    </source>
</reference>
<dbReference type="KEGG" id="spar:SPRG_17197"/>
<dbReference type="Gene3D" id="3.20.20.80">
    <property type="entry name" value="Glycosidases"/>
    <property type="match status" value="1"/>
</dbReference>
<organism evidence="1 2">
    <name type="scientific">Saprolegnia parasitica (strain CBS 223.65)</name>
    <dbReference type="NCBI Taxonomy" id="695850"/>
    <lineage>
        <taxon>Eukaryota</taxon>
        <taxon>Sar</taxon>
        <taxon>Stramenopiles</taxon>
        <taxon>Oomycota</taxon>
        <taxon>Saprolegniomycetes</taxon>
        <taxon>Saprolegniales</taxon>
        <taxon>Saprolegniaceae</taxon>
        <taxon>Saprolegnia</taxon>
    </lineage>
</organism>
<dbReference type="OrthoDB" id="73875at2759"/>
<dbReference type="GeneID" id="24138754"/>
<evidence type="ECO:0000313" key="2">
    <source>
        <dbReference type="Proteomes" id="UP000030745"/>
    </source>
</evidence>
<dbReference type="VEuPathDB" id="FungiDB:SPRG_17197"/>